<keyword evidence="3" id="KW-1185">Reference proteome</keyword>
<evidence type="ECO:0000256" key="1">
    <source>
        <dbReference type="SAM" id="MobiDB-lite"/>
    </source>
</evidence>
<dbReference type="VEuPathDB" id="FungiDB:BO70DRAFT_106504"/>
<dbReference type="AlphaFoldDB" id="A0A317VJD6"/>
<evidence type="ECO:0000313" key="3">
    <source>
        <dbReference type="Proteomes" id="UP000247233"/>
    </source>
</evidence>
<protein>
    <submittedName>
        <fullName evidence="2">Uncharacterized protein</fullName>
    </submittedName>
</protein>
<comment type="caution">
    <text evidence="2">The sequence shown here is derived from an EMBL/GenBank/DDBJ whole genome shotgun (WGS) entry which is preliminary data.</text>
</comment>
<evidence type="ECO:0000313" key="2">
    <source>
        <dbReference type="EMBL" id="PWY74426.1"/>
    </source>
</evidence>
<feature type="region of interest" description="Disordered" evidence="1">
    <location>
        <begin position="1"/>
        <end position="53"/>
    </location>
</feature>
<name>A0A317VJD6_9EURO</name>
<dbReference type="GeneID" id="37060078"/>
<reference evidence="2 3" key="1">
    <citation type="submission" date="2016-12" db="EMBL/GenBank/DDBJ databases">
        <title>The genomes of Aspergillus section Nigri reveals drivers in fungal speciation.</title>
        <authorList>
            <consortium name="DOE Joint Genome Institute"/>
            <person name="Vesth T.C."/>
            <person name="Nybo J."/>
            <person name="Theobald S."/>
            <person name="Brandl J."/>
            <person name="Frisvad J.C."/>
            <person name="Nielsen K.F."/>
            <person name="Lyhne E.K."/>
            <person name="Kogle M.E."/>
            <person name="Kuo A."/>
            <person name="Riley R."/>
            <person name="Clum A."/>
            <person name="Nolan M."/>
            <person name="Lipzen A."/>
            <person name="Salamov A."/>
            <person name="Henrissat B."/>
            <person name="Wiebenga A."/>
            <person name="De Vries R.P."/>
            <person name="Grigoriev I.V."/>
            <person name="Mortensen U.H."/>
            <person name="Andersen M.R."/>
            <person name="Baker S.E."/>
        </authorList>
    </citation>
    <scope>NUCLEOTIDE SEQUENCE [LARGE SCALE GENOMIC DNA]</scope>
    <source>
        <strain evidence="2 3">CBS 117.55</strain>
    </source>
</reference>
<gene>
    <name evidence="2" type="ORF">BO70DRAFT_106504</name>
</gene>
<dbReference type="Proteomes" id="UP000247233">
    <property type="component" value="Unassembled WGS sequence"/>
</dbReference>
<dbReference type="EMBL" id="MSFL01000023">
    <property type="protein sequence ID" value="PWY74426.1"/>
    <property type="molecule type" value="Genomic_DNA"/>
</dbReference>
<feature type="compositionally biased region" description="Basic and acidic residues" evidence="1">
    <location>
        <begin position="1"/>
        <end position="13"/>
    </location>
</feature>
<organism evidence="2 3">
    <name type="scientific">Aspergillus heteromorphus CBS 117.55</name>
    <dbReference type="NCBI Taxonomy" id="1448321"/>
    <lineage>
        <taxon>Eukaryota</taxon>
        <taxon>Fungi</taxon>
        <taxon>Dikarya</taxon>
        <taxon>Ascomycota</taxon>
        <taxon>Pezizomycotina</taxon>
        <taxon>Eurotiomycetes</taxon>
        <taxon>Eurotiomycetidae</taxon>
        <taxon>Eurotiales</taxon>
        <taxon>Aspergillaceae</taxon>
        <taxon>Aspergillus</taxon>
        <taxon>Aspergillus subgen. Circumdati</taxon>
    </lineage>
</organism>
<dbReference type="RefSeq" id="XP_025397073.1">
    <property type="nucleotide sequence ID" value="XM_025537841.1"/>
</dbReference>
<sequence>MRTPTRREARPRYPTDPAMGRSASLPSRVARSQMVRTGRGSPPKRIRNPTAESSARLSCHIALAAPVCLPILHKASQGFLSRAKPCYYGGSYRSRRFPRAFQKD</sequence>
<accession>A0A317VJD6</accession>
<proteinExistence type="predicted"/>